<dbReference type="AlphaFoldDB" id="H3ZH26"/>
<protein>
    <submittedName>
        <fullName evidence="1">Uncharacterized protein</fullName>
    </submittedName>
</protein>
<sequence>MKLVLSFTFSLLLMLPNIGHSRQPLIAEVDLTLITVEGVQLGMAQELVRSILQQRYNAEGSTEILRAGVQCDKQQCMATAVGAELQELLHAQFNAQGELNWLIIQRRYKGGGSPEECLRQAEQQIETLLQQYSPDNPQRRYRQHSVSLMLNKAGHPDPAENNMYGFRALIKCDPLAKGTAEAEFELRDNSR</sequence>
<keyword evidence="2" id="KW-1185">Reference proteome</keyword>
<dbReference type="Proteomes" id="UP000012046">
    <property type="component" value="Unassembled WGS sequence"/>
</dbReference>
<reference evidence="1 2" key="1">
    <citation type="journal article" date="2012" name="J. Bacteriol.">
        <title>Genome Sequence of Extracellular-Protease-Producing Alishewanella jeotgali Isolated from Traditional Korean Fermented Seafood.</title>
        <authorList>
            <person name="Jung J."/>
            <person name="Chun J."/>
            <person name="Park W."/>
        </authorList>
    </citation>
    <scope>NUCLEOTIDE SEQUENCE [LARGE SCALE GENOMIC DNA]</scope>
    <source>
        <strain evidence="1 2">KCTC 22429</strain>
    </source>
</reference>
<dbReference type="EMBL" id="AHTH01000045">
    <property type="protein sequence ID" value="EHR40169.1"/>
    <property type="molecule type" value="Genomic_DNA"/>
</dbReference>
<dbReference type="STRING" id="1129374.AJE_13395"/>
<comment type="caution">
    <text evidence="1">The sequence shown here is derived from an EMBL/GenBank/DDBJ whole genome shotgun (WGS) entry which is preliminary data.</text>
</comment>
<gene>
    <name evidence="1" type="ORF">AJE_13395</name>
</gene>
<accession>H3ZH26</accession>
<dbReference type="RefSeq" id="WP_008607262.1">
    <property type="nucleotide sequence ID" value="NZ_AHTH01000045.1"/>
</dbReference>
<name>H3ZH26_9ALTE</name>
<evidence type="ECO:0000313" key="1">
    <source>
        <dbReference type="EMBL" id="EHR40169.1"/>
    </source>
</evidence>
<organism evidence="1 2">
    <name type="scientific">Alishewanella jeotgali KCTC 22429</name>
    <dbReference type="NCBI Taxonomy" id="1129374"/>
    <lineage>
        <taxon>Bacteria</taxon>
        <taxon>Pseudomonadati</taxon>
        <taxon>Pseudomonadota</taxon>
        <taxon>Gammaproteobacteria</taxon>
        <taxon>Alteromonadales</taxon>
        <taxon>Alteromonadaceae</taxon>
        <taxon>Alishewanella</taxon>
    </lineage>
</organism>
<evidence type="ECO:0000313" key="2">
    <source>
        <dbReference type="Proteomes" id="UP000012046"/>
    </source>
</evidence>
<dbReference type="PATRIC" id="fig|1129374.4.peg.2659"/>
<proteinExistence type="predicted"/>